<feature type="region of interest" description="Disordered" evidence="21">
    <location>
        <begin position="235"/>
        <end position="266"/>
    </location>
</feature>
<evidence type="ECO:0000256" key="1">
    <source>
        <dbReference type="ARBA" id="ARBA00001604"/>
    </source>
</evidence>
<dbReference type="GO" id="GO:0005829">
    <property type="term" value="C:cytosol"/>
    <property type="evidence" value="ECO:0007669"/>
    <property type="project" value="TreeGrafter"/>
</dbReference>
<evidence type="ECO:0000256" key="10">
    <source>
        <dbReference type="ARBA" id="ARBA00024623"/>
    </source>
</evidence>
<evidence type="ECO:0000313" key="24">
    <source>
        <dbReference type="Proteomes" id="UP001205998"/>
    </source>
</evidence>
<dbReference type="PANTHER" id="PTHR43503">
    <property type="entry name" value="MCG48959-RELATED"/>
    <property type="match status" value="1"/>
</dbReference>
<dbReference type="GO" id="GO:0005739">
    <property type="term" value="C:mitochondrion"/>
    <property type="evidence" value="ECO:0007669"/>
    <property type="project" value="TreeGrafter"/>
</dbReference>
<evidence type="ECO:0000256" key="14">
    <source>
        <dbReference type="ARBA" id="ARBA00026214"/>
    </source>
</evidence>
<dbReference type="PANTHER" id="PTHR43503:SF4">
    <property type="entry name" value="PEROXIREDOXIN-6"/>
    <property type="match status" value="1"/>
</dbReference>
<dbReference type="InterPro" id="IPR019479">
    <property type="entry name" value="Peroxiredoxin_C"/>
</dbReference>
<dbReference type="InterPro" id="IPR036249">
    <property type="entry name" value="Thioredoxin-like_sf"/>
</dbReference>
<name>A0AAD5AU31_SILAS</name>
<evidence type="ECO:0000313" key="23">
    <source>
        <dbReference type="EMBL" id="KAI5622175.1"/>
    </source>
</evidence>
<evidence type="ECO:0000256" key="20">
    <source>
        <dbReference type="ARBA" id="ARBA00048227"/>
    </source>
</evidence>
<comment type="catalytic activity">
    <reaction evidence="10">
        <text>a 1-acyl-sn-glycero-3-phosphocholine + an acyl-CoA = a 1,2-diacyl-sn-glycero-3-phosphocholine + CoA</text>
        <dbReference type="Rhea" id="RHEA:12937"/>
        <dbReference type="ChEBI" id="CHEBI:57287"/>
        <dbReference type="ChEBI" id="CHEBI:57643"/>
        <dbReference type="ChEBI" id="CHEBI:58168"/>
        <dbReference type="ChEBI" id="CHEBI:58342"/>
        <dbReference type="EC" id="2.3.1.23"/>
    </reaction>
</comment>
<dbReference type="Gene3D" id="3.30.1020.10">
    <property type="entry name" value="Antioxidant, Horf6, Chain A, domain2"/>
    <property type="match status" value="1"/>
</dbReference>
<comment type="catalytic activity">
    <reaction evidence="1">
        <text>a 1,2-diacyl-sn-glycero-3-phosphocholine + H2O = a 1-acyl-sn-glycero-3-phosphocholine + a fatty acid + H(+)</text>
        <dbReference type="Rhea" id="RHEA:15801"/>
        <dbReference type="ChEBI" id="CHEBI:15377"/>
        <dbReference type="ChEBI" id="CHEBI:15378"/>
        <dbReference type="ChEBI" id="CHEBI:28868"/>
        <dbReference type="ChEBI" id="CHEBI:57643"/>
        <dbReference type="ChEBI" id="CHEBI:58168"/>
        <dbReference type="EC" id="3.1.1.4"/>
    </reaction>
</comment>
<dbReference type="GO" id="GO:0051920">
    <property type="term" value="F:peroxiredoxin activity"/>
    <property type="evidence" value="ECO:0007669"/>
    <property type="project" value="InterPro"/>
</dbReference>
<evidence type="ECO:0000256" key="12">
    <source>
        <dbReference type="ARBA" id="ARBA00026115"/>
    </source>
</evidence>
<dbReference type="GO" id="GO:0004623">
    <property type="term" value="F:phospholipase A2 activity"/>
    <property type="evidence" value="ECO:0007669"/>
    <property type="project" value="UniProtKB-EC"/>
</dbReference>
<evidence type="ECO:0000256" key="18">
    <source>
        <dbReference type="ARBA" id="ARBA00032330"/>
    </source>
</evidence>
<dbReference type="InterPro" id="IPR000866">
    <property type="entry name" value="AhpC/TSA"/>
</dbReference>
<keyword evidence="6" id="KW-0511">Multifunctional enzyme</keyword>
<dbReference type="EC" id="3.1.1.4" evidence="2"/>
<evidence type="ECO:0000256" key="15">
    <source>
        <dbReference type="ARBA" id="ARBA00030018"/>
    </source>
</evidence>
<sequence>MVCKGAIRNDVRTRELLLRHMAMTRNGKRSVGGAHFEAESTIGTLRLHEHLGDSWGILFSHPRDYTPVCTTELGRAAAASPEFTKRNVKMIALSIDSVEDHHGWSKDILAYNNDETVSTFPFPIIADSKRELAVELGMLDPDAKDQAGMPLTARCVFVIGPDKKLKLSLLYPATTGRNFDEILRVIDSLQLTAYRRVATPVDWKPGDRVMVPPSIPEEEARSLFPAGVYTKELPSGKKYLRYTPQPRTNHKHNSEDQRPGRDQTTETIELAL</sequence>
<evidence type="ECO:0000256" key="21">
    <source>
        <dbReference type="SAM" id="MobiDB-lite"/>
    </source>
</evidence>
<dbReference type="CDD" id="cd03016">
    <property type="entry name" value="PRX_1cys"/>
    <property type="match status" value="1"/>
</dbReference>
<evidence type="ECO:0000256" key="11">
    <source>
        <dbReference type="ARBA" id="ARBA00025719"/>
    </source>
</evidence>
<evidence type="ECO:0000256" key="2">
    <source>
        <dbReference type="ARBA" id="ARBA00013278"/>
    </source>
</evidence>
<protein>
    <recommendedName>
        <fullName evidence="14">Peroxiredoxin-6</fullName>
        <ecNumber evidence="12">1.11.1.27</ecNumber>
        <ecNumber evidence="13">2.3.1.23</ecNumber>
        <ecNumber evidence="2">3.1.1.4</ecNumber>
    </recommendedName>
    <alternativeName>
        <fullName evidence="17">1-Cys peroxiredoxin</fullName>
    </alternativeName>
    <alternativeName>
        <fullName evidence="16">Acidic calcium-independent phospholipase A2</fullName>
    </alternativeName>
    <alternativeName>
        <fullName evidence="15">Glutathione-dependent peroxiredoxin</fullName>
    </alternativeName>
    <alternativeName>
        <fullName evidence="19">Lysophosphatidylcholine acyltransferase 5</fullName>
    </alternativeName>
    <alternativeName>
        <fullName evidence="18">Non-selenium glutathione peroxidase</fullName>
    </alternativeName>
</protein>
<organism evidence="23 24">
    <name type="scientific">Silurus asotus</name>
    <name type="common">Amur catfish</name>
    <name type="synonym">Parasilurus asotus</name>
    <dbReference type="NCBI Taxonomy" id="30991"/>
    <lineage>
        <taxon>Eukaryota</taxon>
        <taxon>Metazoa</taxon>
        <taxon>Chordata</taxon>
        <taxon>Craniata</taxon>
        <taxon>Vertebrata</taxon>
        <taxon>Euteleostomi</taxon>
        <taxon>Actinopterygii</taxon>
        <taxon>Neopterygii</taxon>
        <taxon>Teleostei</taxon>
        <taxon>Ostariophysi</taxon>
        <taxon>Siluriformes</taxon>
        <taxon>Siluridae</taxon>
        <taxon>Silurus</taxon>
    </lineage>
</organism>
<dbReference type="EC" id="2.3.1.23" evidence="13"/>
<evidence type="ECO:0000256" key="5">
    <source>
        <dbReference type="ARBA" id="ARBA00023002"/>
    </source>
</evidence>
<dbReference type="Pfam" id="PF00578">
    <property type="entry name" value="AhpC-TSA"/>
    <property type="match status" value="1"/>
</dbReference>
<evidence type="ECO:0000256" key="19">
    <source>
        <dbReference type="ARBA" id="ARBA00033065"/>
    </source>
</evidence>
<dbReference type="SUPFAM" id="SSF52833">
    <property type="entry name" value="Thioredoxin-like"/>
    <property type="match status" value="1"/>
</dbReference>
<dbReference type="FunFam" id="3.40.30.10:FF:000011">
    <property type="entry name" value="Peroxiredoxin PRX1"/>
    <property type="match status" value="1"/>
</dbReference>
<evidence type="ECO:0000256" key="8">
    <source>
        <dbReference type="ARBA" id="ARBA00024460"/>
    </source>
</evidence>
<dbReference type="InterPro" id="IPR013766">
    <property type="entry name" value="Thioredoxin_domain"/>
</dbReference>
<dbReference type="Gene3D" id="3.40.30.10">
    <property type="entry name" value="Glutaredoxin"/>
    <property type="match status" value="1"/>
</dbReference>
<comment type="catalytic activity">
    <reaction evidence="8">
        <text>1-hexadecanoyl-sn-glycero-3-phosphocholine + hexadecanoyl-CoA = 1,2-dihexadecanoyl-sn-glycero-3-phosphocholine + CoA</text>
        <dbReference type="Rhea" id="RHEA:35983"/>
        <dbReference type="ChEBI" id="CHEBI:57287"/>
        <dbReference type="ChEBI" id="CHEBI:57379"/>
        <dbReference type="ChEBI" id="CHEBI:72998"/>
        <dbReference type="ChEBI" id="CHEBI:72999"/>
    </reaction>
    <physiologicalReaction direction="left-to-right" evidence="8">
        <dbReference type="Rhea" id="RHEA:35984"/>
    </physiologicalReaction>
</comment>
<keyword evidence="3" id="KW-0575">Peroxidase</keyword>
<comment type="caution">
    <text evidence="23">The sequence shown here is derived from an EMBL/GenBank/DDBJ whole genome shotgun (WGS) entry which is preliminary data.</text>
</comment>
<evidence type="ECO:0000256" key="4">
    <source>
        <dbReference type="ARBA" id="ARBA00022862"/>
    </source>
</evidence>
<gene>
    <name evidence="23" type="ORF">C0J50_18237</name>
</gene>
<dbReference type="PROSITE" id="PS51352">
    <property type="entry name" value="THIOREDOXIN_2"/>
    <property type="match status" value="1"/>
</dbReference>
<evidence type="ECO:0000259" key="22">
    <source>
        <dbReference type="PROSITE" id="PS51352"/>
    </source>
</evidence>
<evidence type="ECO:0000256" key="17">
    <source>
        <dbReference type="ARBA" id="ARBA00031264"/>
    </source>
</evidence>
<proteinExistence type="inferred from homology"/>
<comment type="catalytic activity">
    <reaction evidence="20">
        <text>1,2-dihexadecanoyl-sn-glycero-3-phosphocholine + H2O = 1-hexadecanoyl-sn-glycero-3-phosphocholine + hexadecanoate + H(+)</text>
        <dbReference type="Rhea" id="RHEA:41223"/>
        <dbReference type="ChEBI" id="CHEBI:7896"/>
        <dbReference type="ChEBI" id="CHEBI:15377"/>
        <dbReference type="ChEBI" id="CHEBI:15378"/>
        <dbReference type="ChEBI" id="CHEBI:72998"/>
        <dbReference type="ChEBI" id="CHEBI:72999"/>
    </reaction>
    <physiologicalReaction direction="left-to-right" evidence="20">
        <dbReference type="Rhea" id="RHEA:41224"/>
    </physiologicalReaction>
</comment>
<feature type="domain" description="Thioredoxin" evidence="22">
    <location>
        <begin position="27"/>
        <end position="191"/>
    </location>
</feature>
<comment type="similarity">
    <text evidence="11">Belongs to the peroxiredoxin family. Prx6 subfamily.</text>
</comment>
<comment type="catalytic activity">
    <reaction evidence="9">
        <text>a hydroperoxide + 2 glutathione = an alcohol + glutathione disulfide + H2O</text>
        <dbReference type="Rhea" id="RHEA:62632"/>
        <dbReference type="ChEBI" id="CHEBI:15377"/>
        <dbReference type="ChEBI" id="CHEBI:30879"/>
        <dbReference type="ChEBI" id="CHEBI:35924"/>
        <dbReference type="ChEBI" id="CHEBI:57925"/>
        <dbReference type="ChEBI" id="CHEBI:58297"/>
        <dbReference type="EC" id="1.11.1.27"/>
    </reaction>
</comment>
<dbReference type="Proteomes" id="UP001205998">
    <property type="component" value="Unassembled WGS sequence"/>
</dbReference>
<evidence type="ECO:0000256" key="9">
    <source>
        <dbReference type="ARBA" id="ARBA00024523"/>
    </source>
</evidence>
<dbReference type="GO" id="GO:0045454">
    <property type="term" value="P:cell redox homeostasis"/>
    <property type="evidence" value="ECO:0007669"/>
    <property type="project" value="TreeGrafter"/>
</dbReference>
<keyword evidence="4" id="KW-0049">Antioxidant</keyword>
<dbReference type="EC" id="1.11.1.27" evidence="12"/>
<dbReference type="AlphaFoldDB" id="A0AAD5AU31"/>
<dbReference type="FunFam" id="3.30.1020.10:FF:000001">
    <property type="entry name" value="1-Cys peroxiredoxin"/>
    <property type="match status" value="1"/>
</dbReference>
<keyword evidence="7" id="KW-0676">Redox-active center</keyword>
<evidence type="ECO:0000256" key="7">
    <source>
        <dbReference type="ARBA" id="ARBA00023284"/>
    </source>
</evidence>
<reference evidence="23" key="1">
    <citation type="submission" date="2018-07" db="EMBL/GenBank/DDBJ databases">
        <title>Comparative genomics of catfishes provides insights into carnivory and benthic adaptation.</title>
        <authorList>
            <person name="Zhang Y."/>
            <person name="Wang D."/>
            <person name="Peng Z."/>
            <person name="Zheng S."/>
            <person name="Shao F."/>
            <person name="Tao W."/>
        </authorList>
    </citation>
    <scope>NUCLEOTIDE SEQUENCE</scope>
    <source>
        <strain evidence="23">Chongqing</strain>
    </source>
</reference>
<dbReference type="Pfam" id="PF10417">
    <property type="entry name" value="1-cysPrx_C"/>
    <property type="match status" value="1"/>
</dbReference>
<evidence type="ECO:0000256" key="3">
    <source>
        <dbReference type="ARBA" id="ARBA00022559"/>
    </source>
</evidence>
<evidence type="ECO:0000256" key="6">
    <source>
        <dbReference type="ARBA" id="ARBA00023268"/>
    </source>
</evidence>
<keyword evidence="24" id="KW-1185">Reference proteome</keyword>
<evidence type="ECO:0000256" key="13">
    <source>
        <dbReference type="ARBA" id="ARBA00026120"/>
    </source>
</evidence>
<dbReference type="InterPro" id="IPR045020">
    <property type="entry name" value="PRX_1cys"/>
</dbReference>
<dbReference type="EMBL" id="MU551626">
    <property type="protein sequence ID" value="KAI5622175.1"/>
    <property type="molecule type" value="Genomic_DNA"/>
</dbReference>
<accession>A0AAD5AU31</accession>
<feature type="compositionally biased region" description="Basic and acidic residues" evidence="21">
    <location>
        <begin position="252"/>
        <end position="264"/>
    </location>
</feature>
<dbReference type="GO" id="GO:0047184">
    <property type="term" value="F:1-acylglycerophosphocholine O-acyltransferase activity"/>
    <property type="evidence" value="ECO:0007669"/>
    <property type="project" value="UniProtKB-EC"/>
</dbReference>
<keyword evidence="5" id="KW-0560">Oxidoreductase</keyword>
<evidence type="ECO:0000256" key="16">
    <source>
        <dbReference type="ARBA" id="ARBA00031084"/>
    </source>
</evidence>